<accession>A0A8D8UTH0</accession>
<sequence length="99" mass="11620">MKSAGQSYFLYPCMSRIYARRGGQSVKCILSVHFNYLYLHFFILNIRSSSMSLIINLSQKFCTYCFKVSCCSKWSVLLKMEKNPRFIEIKSVLFQDTKC</sequence>
<protein>
    <submittedName>
        <fullName evidence="1">Uncharacterized protein</fullName>
    </submittedName>
</protein>
<dbReference type="AlphaFoldDB" id="A0A8D8UTH0"/>
<organism evidence="1">
    <name type="scientific">Cacopsylla melanoneura</name>
    <dbReference type="NCBI Taxonomy" id="428564"/>
    <lineage>
        <taxon>Eukaryota</taxon>
        <taxon>Metazoa</taxon>
        <taxon>Ecdysozoa</taxon>
        <taxon>Arthropoda</taxon>
        <taxon>Hexapoda</taxon>
        <taxon>Insecta</taxon>
        <taxon>Pterygota</taxon>
        <taxon>Neoptera</taxon>
        <taxon>Paraneoptera</taxon>
        <taxon>Hemiptera</taxon>
        <taxon>Sternorrhyncha</taxon>
        <taxon>Psylloidea</taxon>
        <taxon>Psyllidae</taxon>
        <taxon>Psyllinae</taxon>
        <taxon>Cacopsylla</taxon>
    </lineage>
</organism>
<dbReference type="EMBL" id="HBUF01350057">
    <property type="protein sequence ID" value="CAG6713016.1"/>
    <property type="molecule type" value="Transcribed_RNA"/>
</dbReference>
<proteinExistence type="predicted"/>
<evidence type="ECO:0000313" key="1">
    <source>
        <dbReference type="EMBL" id="CAG6713016.1"/>
    </source>
</evidence>
<name>A0A8D8UTH0_9HEMI</name>
<reference evidence="1" key="1">
    <citation type="submission" date="2021-05" db="EMBL/GenBank/DDBJ databases">
        <authorList>
            <person name="Alioto T."/>
            <person name="Alioto T."/>
            <person name="Gomez Garrido J."/>
        </authorList>
    </citation>
    <scope>NUCLEOTIDE SEQUENCE</scope>
</reference>